<protein>
    <submittedName>
        <fullName evidence="1">Uncharacterized protein</fullName>
    </submittedName>
</protein>
<dbReference type="Proteomes" id="UP000276215">
    <property type="component" value="Unassembled WGS sequence"/>
</dbReference>
<proteinExistence type="predicted"/>
<reference evidence="1 2" key="1">
    <citation type="journal article" date="2018" name="Nat. Ecol. Evol.">
        <title>Pezizomycetes genomes reveal the molecular basis of ectomycorrhizal truffle lifestyle.</title>
        <authorList>
            <person name="Murat C."/>
            <person name="Payen T."/>
            <person name="Noel B."/>
            <person name="Kuo A."/>
            <person name="Morin E."/>
            <person name="Chen J."/>
            <person name="Kohler A."/>
            <person name="Krizsan K."/>
            <person name="Balestrini R."/>
            <person name="Da Silva C."/>
            <person name="Montanini B."/>
            <person name="Hainaut M."/>
            <person name="Levati E."/>
            <person name="Barry K.W."/>
            <person name="Belfiori B."/>
            <person name="Cichocki N."/>
            <person name="Clum A."/>
            <person name="Dockter R.B."/>
            <person name="Fauchery L."/>
            <person name="Guy J."/>
            <person name="Iotti M."/>
            <person name="Le Tacon F."/>
            <person name="Lindquist E.A."/>
            <person name="Lipzen A."/>
            <person name="Malagnac F."/>
            <person name="Mello A."/>
            <person name="Molinier V."/>
            <person name="Miyauchi S."/>
            <person name="Poulain J."/>
            <person name="Riccioni C."/>
            <person name="Rubini A."/>
            <person name="Sitrit Y."/>
            <person name="Splivallo R."/>
            <person name="Traeger S."/>
            <person name="Wang M."/>
            <person name="Zifcakova L."/>
            <person name="Wipf D."/>
            <person name="Zambonelli A."/>
            <person name="Paolocci F."/>
            <person name="Nowrousian M."/>
            <person name="Ottonello S."/>
            <person name="Baldrian P."/>
            <person name="Spatafora J.W."/>
            <person name="Henrissat B."/>
            <person name="Nagy L.G."/>
            <person name="Aury J.M."/>
            <person name="Wincker P."/>
            <person name="Grigoriev I.V."/>
            <person name="Bonfante P."/>
            <person name="Martin F.M."/>
        </authorList>
    </citation>
    <scope>NUCLEOTIDE SEQUENCE [LARGE SCALE GENOMIC DNA]</scope>
    <source>
        <strain evidence="1 2">120613-1</strain>
    </source>
</reference>
<dbReference type="EMBL" id="ML120461">
    <property type="protein sequence ID" value="RPA93064.1"/>
    <property type="molecule type" value="Genomic_DNA"/>
</dbReference>
<name>A0A3N4JGT5_9PEZI</name>
<keyword evidence="2" id="KW-1185">Reference proteome</keyword>
<evidence type="ECO:0000313" key="2">
    <source>
        <dbReference type="Proteomes" id="UP000276215"/>
    </source>
</evidence>
<accession>A0A3N4JGT5</accession>
<sequence>MDQFNRFQITEELEEVFDILVYWAAHLKNPSWTQLSYMVLEIHSIAAMSAEVE</sequence>
<dbReference type="AlphaFoldDB" id="A0A3N4JGT5"/>
<organism evidence="1 2">
    <name type="scientific">Choiromyces venosus 120613-1</name>
    <dbReference type="NCBI Taxonomy" id="1336337"/>
    <lineage>
        <taxon>Eukaryota</taxon>
        <taxon>Fungi</taxon>
        <taxon>Dikarya</taxon>
        <taxon>Ascomycota</taxon>
        <taxon>Pezizomycotina</taxon>
        <taxon>Pezizomycetes</taxon>
        <taxon>Pezizales</taxon>
        <taxon>Tuberaceae</taxon>
        <taxon>Choiromyces</taxon>
    </lineage>
</organism>
<gene>
    <name evidence="1" type="ORF">L873DRAFT_1778357</name>
</gene>
<evidence type="ECO:0000313" key="1">
    <source>
        <dbReference type="EMBL" id="RPA93064.1"/>
    </source>
</evidence>